<dbReference type="InterPro" id="IPR050549">
    <property type="entry name" value="MFS_Trehalose_Transporter"/>
</dbReference>
<comment type="subcellular location">
    <subcellularLocation>
        <location evidence="1">Membrane</location>
    </subcellularLocation>
</comment>
<evidence type="ECO:0000256" key="5">
    <source>
        <dbReference type="SAM" id="Phobius"/>
    </source>
</evidence>
<evidence type="ECO:0000256" key="1">
    <source>
        <dbReference type="ARBA" id="ARBA00004370"/>
    </source>
</evidence>
<gene>
    <name evidence="7" type="ORF">RS130_12190</name>
</gene>
<name>A0ABU3SX33_9ALTE</name>
<evidence type="ECO:0000313" key="8">
    <source>
        <dbReference type="Proteomes" id="UP001247805"/>
    </source>
</evidence>
<dbReference type="PANTHER" id="PTHR48021">
    <property type="match status" value="1"/>
</dbReference>
<evidence type="ECO:0000256" key="4">
    <source>
        <dbReference type="ARBA" id="ARBA00023136"/>
    </source>
</evidence>
<keyword evidence="4 5" id="KW-0472">Membrane</keyword>
<keyword evidence="2 5" id="KW-0812">Transmembrane</keyword>
<dbReference type="Proteomes" id="UP001247805">
    <property type="component" value="Unassembled WGS sequence"/>
</dbReference>
<accession>A0ABU3SX33</accession>
<dbReference type="InterPro" id="IPR020846">
    <property type="entry name" value="MFS_dom"/>
</dbReference>
<feature type="transmembrane region" description="Helical" evidence="5">
    <location>
        <begin position="128"/>
        <end position="148"/>
    </location>
</feature>
<feature type="transmembrane region" description="Helical" evidence="5">
    <location>
        <begin position="100"/>
        <end position="122"/>
    </location>
</feature>
<dbReference type="SUPFAM" id="SSF103473">
    <property type="entry name" value="MFS general substrate transporter"/>
    <property type="match status" value="1"/>
</dbReference>
<evidence type="ECO:0000313" key="7">
    <source>
        <dbReference type="EMBL" id="MDU0354580.1"/>
    </source>
</evidence>
<feature type="domain" description="Major facilitator superfamily (MFS) profile" evidence="6">
    <location>
        <begin position="1"/>
        <end position="155"/>
    </location>
</feature>
<sequence>MLTPETLLSLKEITDFNLLQPLVNVEFASDVDFKHAIENLIGRESLVKYETDIMTAATSINGFMVLLGIISFQCAYNFSLGPVVWILLSEVFTTKVRAVAIPLCGFVASVFGGILVPLFFPWQLENMGAVSTFGVYLVCCFIGLVFAYKVIPETKNKTIEQIELELAGK</sequence>
<evidence type="ECO:0000256" key="2">
    <source>
        <dbReference type="ARBA" id="ARBA00022692"/>
    </source>
</evidence>
<dbReference type="InterPro" id="IPR005828">
    <property type="entry name" value="MFS_sugar_transport-like"/>
</dbReference>
<feature type="transmembrane region" description="Helical" evidence="5">
    <location>
        <begin position="63"/>
        <end position="88"/>
    </location>
</feature>
<dbReference type="Pfam" id="PF00083">
    <property type="entry name" value="Sugar_tr"/>
    <property type="match status" value="1"/>
</dbReference>
<dbReference type="PROSITE" id="PS50850">
    <property type="entry name" value="MFS"/>
    <property type="match status" value="1"/>
</dbReference>
<protein>
    <submittedName>
        <fullName evidence="7">MFS transporter</fullName>
    </submittedName>
</protein>
<organism evidence="7 8">
    <name type="scientific">Paraglaciecola aquimarina</name>
    <dbReference type="NCBI Taxonomy" id="1235557"/>
    <lineage>
        <taxon>Bacteria</taxon>
        <taxon>Pseudomonadati</taxon>
        <taxon>Pseudomonadota</taxon>
        <taxon>Gammaproteobacteria</taxon>
        <taxon>Alteromonadales</taxon>
        <taxon>Alteromonadaceae</taxon>
        <taxon>Paraglaciecola</taxon>
    </lineage>
</organism>
<evidence type="ECO:0000256" key="3">
    <source>
        <dbReference type="ARBA" id="ARBA00022989"/>
    </source>
</evidence>
<dbReference type="PANTHER" id="PTHR48021:SF1">
    <property type="entry name" value="GH07001P-RELATED"/>
    <property type="match status" value="1"/>
</dbReference>
<dbReference type="InterPro" id="IPR036259">
    <property type="entry name" value="MFS_trans_sf"/>
</dbReference>
<comment type="caution">
    <text evidence="7">The sequence shown here is derived from an EMBL/GenBank/DDBJ whole genome shotgun (WGS) entry which is preliminary data.</text>
</comment>
<evidence type="ECO:0000259" key="6">
    <source>
        <dbReference type="PROSITE" id="PS50850"/>
    </source>
</evidence>
<keyword evidence="3 5" id="KW-1133">Transmembrane helix</keyword>
<keyword evidence="8" id="KW-1185">Reference proteome</keyword>
<proteinExistence type="predicted"/>
<dbReference type="Gene3D" id="1.20.1250.20">
    <property type="entry name" value="MFS general substrate transporter like domains"/>
    <property type="match status" value="1"/>
</dbReference>
<dbReference type="EMBL" id="JAWDIO010000002">
    <property type="protein sequence ID" value="MDU0354580.1"/>
    <property type="molecule type" value="Genomic_DNA"/>
</dbReference>
<dbReference type="RefSeq" id="WP_316028045.1">
    <property type="nucleotide sequence ID" value="NZ_JAWDIO010000002.1"/>
</dbReference>
<reference evidence="7 8" key="1">
    <citation type="submission" date="2023-10" db="EMBL/GenBank/DDBJ databases">
        <title>Glaciecola aquimarina strain GGW-M5 nov., isolated from a coastal seawater.</title>
        <authorList>
            <person name="Bayburt H."/>
            <person name="Kim J.M."/>
            <person name="Choi B.J."/>
            <person name="Jeon C.O."/>
        </authorList>
    </citation>
    <scope>NUCLEOTIDE SEQUENCE [LARGE SCALE GENOMIC DNA]</scope>
    <source>
        <strain evidence="7 8">KCTC 32108</strain>
    </source>
</reference>